<evidence type="ECO:0000313" key="4">
    <source>
        <dbReference type="Proteomes" id="UP000481852"/>
    </source>
</evidence>
<evidence type="ECO:0000259" key="2">
    <source>
        <dbReference type="Pfam" id="PF09084"/>
    </source>
</evidence>
<dbReference type="SUPFAM" id="SSF53850">
    <property type="entry name" value="Periplasmic binding protein-like II"/>
    <property type="match status" value="1"/>
</dbReference>
<reference evidence="3 4" key="1">
    <citation type="submission" date="2019-08" db="EMBL/GenBank/DDBJ databases">
        <title>In-depth cultivation of the pig gut microbiome towards novel bacterial diversity and tailored functional studies.</title>
        <authorList>
            <person name="Wylensek D."/>
            <person name="Hitch T.C.A."/>
            <person name="Clavel T."/>
        </authorList>
    </citation>
    <scope>NUCLEOTIDE SEQUENCE [LARGE SCALE GENOMIC DNA]</scope>
    <source>
        <strain evidence="3 4">Oil+RF-744-WCA-WT-11</strain>
    </source>
</reference>
<feature type="domain" description="SsuA/THI5-like" evidence="2">
    <location>
        <begin position="54"/>
        <end position="270"/>
    </location>
</feature>
<keyword evidence="4" id="KW-1185">Reference proteome</keyword>
<dbReference type="PANTHER" id="PTHR31528:SF3">
    <property type="entry name" value="THIAMINE BIOSYNTHESIS PROTEIN HI_0357-RELATED"/>
    <property type="match status" value="1"/>
</dbReference>
<gene>
    <name evidence="3" type="ORF">FYJ35_13340</name>
</gene>
<name>A0A6L5X8R4_9FIRM</name>
<accession>A0A6L5X8R4</accession>
<dbReference type="RefSeq" id="WP_154527389.1">
    <property type="nucleotide sequence ID" value="NZ_JAXFIP010000053.1"/>
</dbReference>
<dbReference type="Proteomes" id="UP000481852">
    <property type="component" value="Unassembled WGS sequence"/>
</dbReference>
<organism evidence="3 4">
    <name type="scientific">Porcincola intestinalis</name>
    <dbReference type="NCBI Taxonomy" id="2606632"/>
    <lineage>
        <taxon>Bacteria</taxon>
        <taxon>Bacillati</taxon>
        <taxon>Bacillota</taxon>
        <taxon>Clostridia</taxon>
        <taxon>Lachnospirales</taxon>
        <taxon>Lachnospiraceae</taxon>
        <taxon>Porcincola</taxon>
    </lineage>
</organism>
<dbReference type="GO" id="GO:0009228">
    <property type="term" value="P:thiamine biosynthetic process"/>
    <property type="evidence" value="ECO:0007669"/>
    <property type="project" value="InterPro"/>
</dbReference>
<dbReference type="Pfam" id="PF09084">
    <property type="entry name" value="NMT1"/>
    <property type="match status" value="1"/>
</dbReference>
<proteinExistence type="predicted"/>
<dbReference type="EMBL" id="VULZ01000019">
    <property type="protein sequence ID" value="MSS15997.1"/>
    <property type="molecule type" value="Genomic_DNA"/>
</dbReference>
<dbReference type="AlphaFoldDB" id="A0A6L5X8R4"/>
<sequence>MRYGKITSVLSAAAAAAMLLSSAALASGTEVATEKEQNFGDAGKITFCLDWTPNTNHTGIFVAQEKGYYKDAGLDVEVVQPPENGAVQMCASGQAQFAVDAQDTITGAWTQENPFPVTAVAAILQHNTSGIMSRKGEGLDRPKGLEGHTYSTWDLPTEQAMMKYVVEKDGGDFDKVKMIPNDITDEPAALAARQTDAIWVFYGWGYLNSEVEGVPCDFFYFKDIESSFDYYTPVIIANNDFLKDHADAAKAFLKATGKGYEYAVEHPDEAAQILIDSDNTGSLKGSEELVKKSQAYMADQYIADAASWGVINADRWNAFYKWLYDNKLIEKDLTGTGFTNDYLPQ</sequence>
<dbReference type="Gene3D" id="3.40.190.10">
    <property type="entry name" value="Periplasmic binding protein-like II"/>
    <property type="match status" value="2"/>
</dbReference>
<dbReference type="PANTHER" id="PTHR31528">
    <property type="entry name" value="4-AMINO-5-HYDROXYMETHYL-2-METHYLPYRIMIDINE PHOSPHATE SYNTHASE THI11-RELATED"/>
    <property type="match status" value="1"/>
</dbReference>
<dbReference type="InterPro" id="IPR015168">
    <property type="entry name" value="SsuA/THI5"/>
</dbReference>
<evidence type="ECO:0000256" key="1">
    <source>
        <dbReference type="SAM" id="SignalP"/>
    </source>
</evidence>
<dbReference type="InterPro" id="IPR027939">
    <property type="entry name" value="NMT1/THI5"/>
</dbReference>
<protein>
    <submittedName>
        <fullName evidence="3">ABC transporter substrate-binding protein</fullName>
    </submittedName>
</protein>
<evidence type="ECO:0000313" key="3">
    <source>
        <dbReference type="EMBL" id="MSS15997.1"/>
    </source>
</evidence>
<comment type="caution">
    <text evidence="3">The sequence shown here is derived from an EMBL/GenBank/DDBJ whole genome shotgun (WGS) entry which is preliminary data.</text>
</comment>
<keyword evidence="1" id="KW-0732">Signal</keyword>
<feature type="chain" id="PRO_5038842283" evidence="1">
    <location>
        <begin position="27"/>
        <end position="345"/>
    </location>
</feature>
<feature type="signal peptide" evidence="1">
    <location>
        <begin position="1"/>
        <end position="26"/>
    </location>
</feature>